<protein>
    <recommendedName>
        <fullName evidence="3">RNA polymerase sigma factor RpoD</fullName>
    </recommendedName>
</protein>
<name>A0ABV1BKL8_9FIRM</name>
<reference evidence="1 2" key="1">
    <citation type="submission" date="2024-03" db="EMBL/GenBank/DDBJ databases">
        <title>Human intestinal bacterial collection.</title>
        <authorList>
            <person name="Pauvert C."/>
            <person name="Hitch T.C.A."/>
            <person name="Clavel T."/>
        </authorList>
    </citation>
    <scope>NUCLEOTIDE SEQUENCE [LARGE SCALE GENOMIC DNA]</scope>
    <source>
        <strain evidence="1 2">CLA-JM-H16</strain>
    </source>
</reference>
<dbReference type="InterPro" id="IPR013325">
    <property type="entry name" value="RNA_pol_sigma_r2"/>
</dbReference>
<organism evidence="1 2">
    <name type="scientific">Blautia aquisgranensis</name>
    <dbReference type="NCBI Taxonomy" id="3133153"/>
    <lineage>
        <taxon>Bacteria</taxon>
        <taxon>Bacillati</taxon>
        <taxon>Bacillota</taxon>
        <taxon>Clostridia</taxon>
        <taxon>Lachnospirales</taxon>
        <taxon>Lachnospiraceae</taxon>
        <taxon>Blautia</taxon>
    </lineage>
</organism>
<evidence type="ECO:0000313" key="2">
    <source>
        <dbReference type="Proteomes" id="UP001473063"/>
    </source>
</evidence>
<proteinExistence type="predicted"/>
<sequence>MDIKLFQQKLNDICDIAEENGKQLSQQQIREHFDESDLSTSQLVKILQYLRLKGITIEGADEAAADAASATDSASKKGTGTEELPCTRAALTAQEQDYLTEYMESLSPEGLDPDDLTALFQAFASGDTTAESALTQFYMAVAAQMAAELNCEEIYLADLIQEANLALLAALKEAEPQEKNDEWVRGRIRSGILHAIEEQTQQKFRDDYLVSKVENLESAVKELTDDDDTTKFTIDELAVILDMNVDEIRDVLRLTGDDQ</sequence>
<dbReference type="EMBL" id="JBBMEJ010000037">
    <property type="protein sequence ID" value="MEQ2372492.1"/>
    <property type="molecule type" value="Genomic_DNA"/>
</dbReference>
<evidence type="ECO:0000313" key="1">
    <source>
        <dbReference type="EMBL" id="MEQ2372492.1"/>
    </source>
</evidence>
<gene>
    <name evidence="1" type="ORF">WMO28_16470</name>
</gene>
<dbReference type="Proteomes" id="UP001473063">
    <property type="component" value="Unassembled WGS sequence"/>
</dbReference>
<evidence type="ECO:0008006" key="3">
    <source>
        <dbReference type="Google" id="ProtNLM"/>
    </source>
</evidence>
<accession>A0ABV1BKL8</accession>
<keyword evidence="2" id="KW-1185">Reference proteome</keyword>
<dbReference type="SUPFAM" id="SSF88946">
    <property type="entry name" value="Sigma2 domain of RNA polymerase sigma factors"/>
    <property type="match status" value="1"/>
</dbReference>
<dbReference type="RefSeq" id="WP_349057685.1">
    <property type="nucleotide sequence ID" value="NZ_JBBMEJ010000037.1"/>
</dbReference>
<comment type="caution">
    <text evidence="1">The sequence shown here is derived from an EMBL/GenBank/DDBJ whole genome shotgun (WGS) entry which is preliminary data.</text>
</comment>